<name>A0A3M7C9L6_HORWE</name>
<evidence type="ECO:0000313" key="4">
    <source>
        <dbReference type="EMBL" id="RMY48758.1"/>
    </source>
</evidence>
<dbReference type="Pfam" id="PF00487">
    <property type="entry name" value="FA_desaturase"/>
    <property type="match status" value="1"/>
</dbReference>
<keyword evidence="2" id="KW-0812">Transmembrane</keyword>
<dbReference type="Proteomes" id="UP000270230">
    <property type="component" value="Unassembled WGS sequence"/>
</dbReference>
<evidence type="ECO:0000256" key="1">
    <source>
        <dbReference type="SAM" id="MobiDB-lite"/>
    </source>
</evidence>
<feature type="transmembrane region" description="Helical" evidence="2">
    <location>
        <begin position="181"/>
        <end position="200"/>
    </location>
</feature>
<feature type="domain" description="Fatty acid desaturase" evidence="3">
    <location>
        <begin position="141"/>
        <end position="388"/>
    </location>
</feature>
<feature type="transmembrane region" description="Helical" evidence="2">
    <location>
        <begin position="303"/>
        <end position="322"/>
    </location>
</feature>
<comment type="caution">
    <text evidence="4">The sequence shown here is derived from an EMBL/GenBank/DDBJ whole genome shotgun (WGS) entry which is preliminary data.</text>
</comment>
<evidence type="ECO:0000256" key="2">
    <source>
        <dbReference type="SAM" id="Phobius"/>
    </source>
</evidence>
<dbReference type="PANTHER" id="PTHR36459">
    <property type="entry name" value="ORF"/>
    <property type="match status" value="1"/>
</dbReference>
<keyword evidence="2" id="KW-0472">Membrane</keyword>
<sequence>MDIHPELTELDRIVLTDLLQDVGQKSNTESRSSEEVVASGSPAKDASNTVTDQVDTEDAITRLKALNTQKNSAFQPTIFTAWDSKDISSAINKHVVQPYSRFAQGVVRHPTDVVFLTHLLLYSSTILPSAIYLLWPGHFSWTHGILHTVFTMWCAGPFTLMLHNHIHNNGTMRSSRRRKPYVGLLYSAPFPAGPAIWAWLDKAFPYVLEPLMGHTWDSYYYHHVKHHHVEGNGPGDLSSTIRYQRDDIGHFLHYVGRFMFLIWLELPLYFIQRKKYNLGVRAFLSEISSYAFMYGMWRWNPKPATFVFLLPFFLLRIGLMVGNWGQHALVDELEPDSDYRSSITLIDVPSNRYSFNDGYHTAHHLNPRRHWREHPTHFLQSKTTYAGNGALVFTNIDYIMLTITLLRKDYMYLADRLVPIGNQIGMSKVEIANMLRTKTRAFTEADIKKRFK</sequence>
<gene>
    <name evidence="4" type="ORF">D0865_07902</name>
</gene>
<feature type="transmembrane region" description="Helical" evidence="2">
    <location>
        <begin position="141"/>
        <end position="160"/>
    </location>
</feature>
<feature type="region of interest" description="Disordered" evidence="1">
    <location>
        <begin position="24"/>
        <end position="52"/>
    </location>
</feature>
<organism evidence="4 5">
    <name type="scientific">Hortaea werneckii</name>
    <name type="common">Black yeast</name>
    <name type="synonym">Cladosporium werneckii</name>
    <dbReference type="NCBI Taxonomy" id="91943"/>
    <lineage>
        <taxon>Eukaryota</taxon>
        <taxon>Fungi</taxon>
        <taxon>Dikarya</taxon>
        <taxon>Ascomycota</taxon>
        <taxon>Pezizomycotina</taxon>
        <taxon>Dothideomycetes</taxon>
        <taxon>Dothideomycetidae</taxon>
        <taxon>Mycosphaerellales</taxon>
        <taxon>Teratosphaeriaceae</taxon>
        <taxon>Hortaea</taxon>
    </lineage>
</organism>
<evidence type="ECO:0000259" key="3">
    <source>
        <dbReference type="Pfam" id="PF00487"/>
    </source>
</evidence>
<feature type="transmembrane region" description="Helical" evidence="2">
    <location>
        <begin position="113"/>
        <end position="135"/>
    </location>
</feature>
<dbReference type="AlphaFoldDB" id="A0A3M7C9L6"/>
<feature type="transmembrane region" description="Helical" evidence="2">
    <location>
        <begin position="251"/>
        <end position="271"/>
    </location>
</feature>
<keyword evidence="2" id="KW-1133">Transmembrane helix</keyword>
<dbReference type="PANTHER" id="PTHR36459:SF1">
    <property type="entry name" value="FATTY ACID DESATURASE DOMAIN-CONTAINING PROTEIN-RELATED"/>
    <property type="match status" value="1"/>
</dbReference>
<accession>A0A3M7C9L6</accession>
<evidence type="ECO:0000313" key="5">
    <source>
        <dbReference type="Proteomes" id="UP000270230"/>
    </source>
</evidence>
<dbReference type="GO" id="GO:0006629">
    <property type="term" value="P:lipid metabolic process"/>
    <property type="evidence" value="ECO:0007669"/>
    <property type="project" value="InterPro"/>
</dbReference>
<dbReference type="OrthoDB" id="1470350at2759"/>
<dbReference type="InterPro" id="IPR005804">
    <property type="entry name" value="FA_desaturase_dom"/>
</dbReference>
<reference evidence="4 5" key="1">
    <citation type="journal article" date="2018" name="BMC Genomics">
        <title>Genomic evidence for intraspecific hybridization in a clonal and extremely halotolerant yeast.</title>
        <authorList>
            <person name="Gostincar C."/>
            <person name="Stajich J.E."/>
            <person name="Zupancic J."/>
            <person name="Zalar P."/>
            <person name="Gunde-Cimerman N."/>
        </authorList>
    </citation>
    <scope>NUCLEOTIDE SEQUENCE [LARGE SCALE GENOMIC DNA]</scope>
    <source>
        <strain evidence="4 5">EXF-151</strain>
    </source>
</reference>
<dbReference type="EMBL" id="QWIN01000642">
    <property type="protein sequence ID" value="RMY48758.1"/>
    <property type="molecule type" value="Genomic_DNA"/>
</dbReference>
<protein>
    <recommendedName>
        <fullName evidence="3">Fatty acid desaturase domain-containing protein</fullName>
    </recommendedName>
</protein>
<proteinExistence type="predicted"/>